<protein>
    <submittedName>
        <fullName evidence="2">Uncharacterized protein</fullName>
    </submittedName>
</protein>
<feature type="chain" id="PRO_5006062176" evidence="1">
    <location>
        <begin position="27"/>
        <end position="56"/>
    </location>
</feature>
<evidence type="ECO:0000313" key="3">
    <source>
        <dbReference type="Proteomes" id="UP000051298"/>
    </source>
</evidence>
<feature type="signal peptide" evidence="1">
    <location>
        <begin position="1"/>
        <end position="26"/>
    </location>
</feature>
<dbReference type="AlphaFoldDB" id="A0A0P1F1G9"/>
<proteinExistence type="predicted"/>
<dbReference type="RefSeq" id="WP_158508600.1">
    <property type="nucleotide sequence ID" value="NZ_CYRX01000031.1"/>
</dbReference>
<evidence type="ECO:0000313" key="2">
    <source>
        <dbReference type="EMBL" id="CUH61372.1"/>
    </source>
</evidence>
<name>A0A0P1F1G9_9RHOB</name>
<reference evidence="2 3" key="1">
    <citation type="submission" date="2015-09" db="EMBL/GenBank/DDBJ databases">
        <authorList>
            <consortium name="Swine Surveillance"/>
        </authorList>
    </citation>
    <scope>NUCLEOTIDE SEQUENCE [LARGE SCALE GENOMIC DNA]</scope>
    <source>
        <strain evidence="2 3">CECT 5294</strain>
    </source>
</reference>
<organism evidence="2 3">
    <name type="scientific">Thalassobacter stenotrophicus</name>
    <dbReference type="NCBI Taxonomy" id="266809"/>
    <lineage>
        <taxon>Bacteria</taxon>
        <taxon>Pseudomonadati</taxon>
        <taxon>Pseudomonadota</taxon>
        <taxon>Alphaproteobacteria</taxon>
        <taxon>Rhodobacterales</taxon>
        <taxon>Roseobacteraceae</taxon>
        <taxon>Thalassobacter</taxon>
    </lineage>
</organism>
<keyword evidence="1" id="KW-0732">Signal</keyword>
<dbReference type="Proteomes" id="UP000051298">
    <property type="component" value="Unassembled WGS sequence"/>
</dbReference>
<gene>
    <name evidence="2" type="ORF">THS5294_02678</name>
</gene>
<accession>A0A0P1F1G9</accession>
<evidence type="ECO:0000256" key="1">
    <source>
        <dbReference type="SAM" id="SignalP"/>
    </source>
</evidence>
<sequence>MTRFLTRAVVVLSLLTPLTVPSVTVAQDAQDELITIKSDRQTNENILTLIFGSSRG</sequence>
<dbReference type="EMBL" id="CYRX01000031">
    <property type="protein sequence ID" value="CUH61372.1"/>
    <property type="molecule type" value="Genomic_DNA"/>
</dbReference>